<organism evidence="1 2">
    <name type="scientific">Streptomyces durocortorensis</name>
    <dbReference type="NCBI Taxonomy" id="2811104"/>
    <lineage>
        <taxon>Bacteria</taxon>
        <taxon>Bacillati</taxon>
        <taxon>Actinomycetota</taxon>
        <taxon>Actinomycetes</taxon>
        <taxon>Kitasatosporales</taxon>
        <taxon>Streptomycetaceae</taxon>
        <taxon>Streptomyces</taxon>
    </lineage>
</organism>
<dbReference type="Proteomes" id="UP000712045">
    <property type="component" value="Unassembled WGS sequence"/>
</dbReference>
<evidence type="ECO:0000313" key="2">
    <source>
        <dbReference type="Proteomes" id="UP000712045"/>
    </source>
</evidence>
<dbReference type="RefSeq" id="WP_205086536.1">
    <property type="nucleotide sequence ID" value="NZ_JAFEUF010000326.1"/>
</dbReference>
<sequence>MFEAESGTPQVRHPLAVLAEIEVRGTRDQGLLLRDSATPWAELLADYADALSALAGPAPTGEAEVPGIARSAEIPVYGLDSGHAGGCG</sequence>
<dbReference type="InterPro" id="IPR046236">
    <property type="entry name" value="DUF6269"/>
</dbReference>
<protein>
    <submittedName>
        <fullName evidence="1">Uncharacterized protein</fullName>
    </submittedName>
</protein>
<proteinExistence type="predicted"/>
<gene>
    <name evidence="1" type="ORF">JS521_32775</name>
</gene>
<accession>A0ABS2I9G2</accession>
<evidence type="ECO:0000313" key="1">
    <source>
        <dbReference type="EMBL" id="MBM7058458.1"/>
    </source>
</evidence>
<comment type="caution">
    <text evidence="1">The sequence shown here is derived from an EMBL/GenBank/DDBJ whole genome shotgun (WGS) entry which is preliminary data.</text>
</comment>
<dbReference type="Pfam" id="PF19784">
    <property type="entry name" value="DUF6269"/>
    <property type="match status" value="1"/>
</dbReference>
<dbReference type="EMBL" id="JAFEUF010000326">
    <property type="protein sequence ID" value="MBM7058458.1"/>
    <property type="molecule type" value="Genomic_DNA"/>
</dbReference>
<name>A0ABS2I9G2_9ACTN</name>
<reference evidence="1 2" key="1">
    <citation type="submission" date="2021-02" db="EMBL/GenBank/DDBJ databases">
        <title>Genome Streptomyces sp. RHZ10.</title>
        <authorList>
            <person name="Besaury L."/>
        </authorList>
    </citation>
    <scope>NUCLEOTIDE SEQUENCE [LARGE SCALE GENOMIC DNA]</scope>
    <source>
        <strain evidence="1 2">RHZ10</strain>
    </source>
</reference>
<keyword evidence="2" id="KW-1185">Reference proteome</keyword>